<keyword evidence="2" id="KW-0813">Transport</keyword>
<reference evidence="10" key="1">
    <citation type="submission" date="2016-02" db="EMBL/GenBank/DDBJ databases">
        <title>Comparative genomics of biotechnologically important yeasts.</title>
        <authorList>
            <consortium name="DOE Joint Genome Institute"/>
            <person name="Riley R."/>
            <person name="Haridas S."/>
            <person name="Wolfe K.H."/>
            <person name="Lopes M.R."/>
            <person name="Hittinger C.T."/>
            <person name="Goker M."/>
            <person name="Salamov A."/>
            <person name="Wisecaver J."/>
            <person name="Long T.M."/>
            <person name="Aerts A.L."/>
            <person name="Barry K."/>
            <person name="Choi C."/>
            <person name="Clum A."/>
            <person name="Coughlan A.Y."/>
            <person name="Deshpande S."/>
            <person name="Douglass A.P."/>
            <person name="Hanson S.J."/>
            <person name="Klenk H.-P."/>
            <person name="Labutti K."/>
            <person name="Lapidus A."/>
            <person name="Lindquist E."/>
            <person name="Lipzen A."/>
            <person name="Meier-Kolthoff J.P."/>
            <person name="Ohm R.A."/>
            <person name="Otillar R.P."/>
            <person name="Pangilinan J."/>
            <person name="Peng Y."/>
            <person name="Rokas A."/>
            <person name="Rosa C.A."/>
            <person name="Scheuner C."/>
            <person name="Sibirny A.A."/>
            <person name="Slot J.C."/>
            <person name="Stielow J.B."/>
            <person name="Sun H."/>
            <person name="Kurtzman C.P."/>
            <person name="Blackwell M."/>
            <person name="Jeffries T.W."/>
            <person name="Grigoriev I.V."/>
        </authorList>
    </citation>
    <scope>NUCLEOTIDE SEQUENCE [LARGE SCALE GENOMIC DNA]</scope>
    <source>
        <strain evidence="10">NRRL Y-17796</strain>
    </source>
</reference>
<feature type="transmembrane region" description="Helical" evidence="8">
    <location>
        <begin position="49"/>
        <end position="67"/>
    </location>
</feature>
<comment type="similarity">
    <text evidence="7">Belongs to the MPDU1 (TC 2.A.43.3) family.</text>
</comment>
<gene>
    <name evidence="9" type="ORF">CANCADRAFT_13252</name>
</gene>
<feature type="transmembrane region" description="Helical" evidence="8">
    <location>
        <begin position="185"/>
        <end position="204"/>
    </location>
</feature>
<dbReference type="GO" id="GO:0016020">
    <property type="term" value="C:membrane"/>
    <property type="evidence" value="ECO:0007669"/>
    <property type="project" value="UniProtKB-SubCell"/>
</dbReference>
<dbReference type="OrthoDB" id="271506at2759"/>
<keyword evidence="5 8" id="KW-1133">Transmembrane helix</keyword>
<dbReference type="PANTHER" id="PTHR12226">
    <property type="entry name" value="MANNOSE-P-DOLICHOL UTILIZATION DEFECT 1 LEC35 -RELATED"/>
    <property type="match status" value="1"/>
</dbReference>
<feature type="non-terminal residue" evidence="9">
    <location>
        <position position="249"/>
    </location>
</feature>
<dbReference type="AlphaFoldDB" id="A0A1E4TD32"/>
<keyword evidence="3 8" id="KW-0812">Transmembrane</keyword>
<feature type="transmembrane region" description="Helical" evidence="8">
    <location>
        <begin position="134"/>
        <end position="151"/>
    </location>
</feature>
<dbReference type="PIRSF" id="PIRSF023381">
    <property type="entry name" value="MannP-dilichol_defect-1p"/>
    <property type="match status" value="1"/>
</dbReference>
<evidence type="ECO:0000256" key="3">
    <source>
        <dbReference type="ARBA" id="ARBA00022692"/>
    </source>
</evidence>
<keyword evidence="10" id="KW-1185">Reference proteome</keyword>
<evidence type="ECO:0000256" key="4">
    <source>
        <dbReference type="ARBA" id="ARBA00022737"/>
    </source>
</evidence>
<feature type="transmembrane region" description="Helical" evidence="8">
    <location>
        <begin position="110"/>
        <end position="127"/>
    </location>
</feature>
<dbReference type="PANTHER" id="PTHR12226:SF2">
    <property type="entry name" value="MANNOSE-P-DOLICHOL UTILIZATION DEFECT 1 PROTEIN"/>
    <property type="match status" value="1"/>
</dbReference>
<dbReference type="Pfam" id="PF04193">
    <property type="entry name" value="PQ-loop"/>
    <property type="match status" value="2"/>
</dbReference>
<evidence type="ECO:0000256" key="1">
    <source>
        <dbReference type="ARBA" id="ARBA00004141"/>
    </source>
</evidence>
<evidence type="ECO:0000313" key="9">
    <source>
        <dbReference type="EMBL" id="ODV89649.1"/>
    </source>
</evidence>
<feature type="transmembrane region" description="Helical" evidence="8">
    <location>
        <begin position="216"/>
        <end position="237"/>
    </location>
</feature>
<dbReference type="Gene3D" id="1.20.1280.290">
    <property type="match status" value="2"/>
</dbReference>
<accession>A0A1E4TD32</accession>
<evidence type="ECO:0000256" key="5">
    <source>
        <dbReference type="ARBA" id="ARBA00022989"/>
    </source>
</evidence>
<dbReference type="FunFam" id="1.20.1280.290:FF:000006">
    <property type="entry name" value="mannose-P-dolichol utilization defect 1 protein"/>
    <property type="match status" value="1"/>
</dbReference>
<evidence type="ECO:0000313" key="10">
    <source>
        <dbReference type="Proteomes" id="UP000095023"/>
    </source>
</evidence>
<dbReference type="Proteomes" id="UP000095023">
    <property type="component" value="Unassembled WGS sequence"/>
</dbReference>
<evidence type="ECO:0000256" key="6">
    <source>
        <dbReference type="ARBA" id="ARBA00023136"/>
    </source>
</evidence>
<dbReference type="InterPro" id="IPR016817">
    <property type="entry name" value="MannP-dilichol_defect-1"/>
</dbReference>
<evidence type="ECO:0000256" key="7">
    <source>
        <dbReference type="ARBA" id="ARBA00038475"/>
    </source>
</evidence>
<dbReference type="SMART" id="SM00679">
    <property type="entry name" value="CTNS"/>
    <property type="match status" value="2"/>
</dbReference>
<sequence>VKNAVQAVEGYFPEVLRETGQTLLGSCYDDIFVKANMSSLCLKLALSKFLGIGIVAVSSIVKVPQLLKIIKAKSAEGISLESFALEAIAYSIALAYNMRMLNPFSTYGETALMLIQDIAIIGAIVFYSGEIRKGGILAGLYVGLLGVLYSVSNSQLRVFQMATIPLSLTSKVPQMYTNYISKSTGQLAAFGVFNAVIGALVRVFTTFQEVNDPIILSGYILSAVFNGVLALQMVAYWNNTSSSVTSKEK</sequence>
<keyword evidence="4" id="KW-0677">Repeat</keyword>
<feature type="non-terminal residue" evidence="9">
    <location>
        <position position="1"/>
    </location>
</feature>
<proteinExistence type="inferred from homology"/>
<protein>
    <recommendedName>
        <fullName evidence="11">Mannose-P-dolichol utilization defect 1 protein homolog</fullName>
    </recommendedName>
</protein>
<keyword evidence="6 8" id="KW-0472">Membrane</keyword>
<dbReference type="InterPro" id="IPR006603">
    <property type="entry name" value="PQ-loop_rpt"/>
</dbReference>
<evidence type="ECO:0000256" key="8">
    <source>
        <dbReference type="SAM" id="Phobius"/>
    </source>
</evidence>
<name>A0A1E4TD32_9ASCO</name>
<comment type="subcellular location">
    <subcellularLocation>
        <location evidence="1">Membrane</location>
        <topology evidence="1">Multi-pass membrane protein</topology>
    </subcellularLocation>
</comment>
<organism evidence="9 10">
    <name type="scientific">Tortispora caseinolytica NRRL Y-17796</name>
    <dbReference type="NCBI Taxonomy" id="767744"/>
    <lineage>
        <taxon>Eukaryota</taxon>
        <taxon>Fungi</taxon>
        <taxon>Dikarya</taxon>
        <taxon>Ascomycota</taxon>
        <taxon>Saccharomycotina</taxon>
        <taxon>Trigonopsidomycetes</taxon>
        <taxon>Trigonopsidales</taxon>
        <taxon>Trigonopsidaceae</taxon>
        <taxon>Tortispora</taxon>
    </lineage>
</organism>
<dbReference type="EMBL" id="KV453843">
    <property type="protein sequence ID" value="ODV89649.1"/>
    <property type="molecule type" value="Genomic_DNA"/>
</dbReference>
<evidence type="ECO:0008006" key="11">
    <source>
        <dbReference type="Google" id="ProtNLM"/>
    </source>
</evidence>
<evidence type="ECO:0000256" key="2">
    <source>
        <dbReference type="ARBA" id="ARBA00022448"/>
    </source>
</evidence>